<protein>
    <submittedName>
        <fullName evidence="3">Uncharacterized protein</fullName>
    </submittedName>
</protein>
<gene>
    <name evidence="3" type="ORF">RIMI_LOCUS7855481</name>
</gene>
<evidence type="ECO:0000313" key="3">
    <source>
        <dbReference type="EMBL" id="CAJ0938876.1"/>
    </source>
</evidence>
<comment type="caution">
    <text evidence="3">The sequence shown here is derived from an EMBL/GenBank/DDBJ whole genome shotgun (WGS) entry which is preliminary data.</text>
</comment>
<dbReference type="PANTHER" id="PTHR44390:SF1">
    <property type="entry name" value="CENTROSOMAL PROTEIN OF 41 KDA"/>
    <property type="match status" value="1"/>
</dbReference>
<reference evidence="3" key="1">
    <citation type="submission" date="2023-07" db="EMBL/GenBank/DDBJ databases">
        <authorList>
            <person name="Stuckert A."/>
        </authorList>
    </citation>
    <scope>NUCLEOTIDE SEQUENCE</scope>
</reference>
<keyword evidence="4" id="KW-1185">Reference proteome</keyword>
<evidence type="ECO:0000256" key="2">
    <source>
        <dbReference type="SAM" id="MobiDB-lite"/>
    </source>
</evidence>
<feature type="region of interest" description="Disordered" evidence="2">
    <location>
        <begin position="93"/>
        <end position="145"/>
    </location>
</feature>
<feature type="compositionally biased region" description="Low complexity" evidence="2">
    <location>
        <begin position="117"/>
        <end position="145"/>
    </location>
</feature>
<feature type="compositionally biased region" description="Polar residues" evidence="2">
    <location>
        <begin position="41"/>
        <end position="55"/>
    </location>
</feature>
<feature type="compositionally biased region" description="Polar residues" evidence="2">
    <location>
        <begin position="97"/>
        <end position="116"/>
    </location>
</feature>
<evidence type="ECO:0000256" key="1">
    <source>
        <dbReference type="ARBA" id="ARBA00022490"/>
    </source>
</evidence>
<dbReference type="PANTHER" id="PTHR44390">
    <property type="entry name" value="CENTROSOMAL PROTEIN OF 41 KDA"/>
    <property type="match status" value="1"/>
</dbReference>
<sequence length="145" mass="15811">MKVGANPTHERLCGVNGKNIRGPCRSGLKVIAQKFQDGLTTGSFPSTCLPQPDQTKSARKRTSLKEPVTAAEKKCRFSCDDLEKIEQHLEKLLMPSDTASRLSRLSTGRSESKTANSRNSQVPSSASSVSSRSVRSISPHSKPWK</sequence>
<dbReference type="InterPro" id="IPR051889">
    <property type="entry name" value="CEP41"/>
</dbReference>
<proteinExistence type="predicted"/>
<name>A0ABN9LCZ9_9NEOB</name>
<organism evidence="3 4">
    <name type="scientific">Ranitomeya imitator</name>
    <name type="common">mimic poison frog</name>
    <dbReference type="NCBI Taxonomy" id="111125"/>
    <lineage>
        <taxon>Eukaryota</taxon>
        <taxon>Metazoa</taxon>
        <taxon>Chordata</taxon>
        <taxon>Craniata</taxon>
        <taxon>Vertebrata</taxon>
        <taxon>Euteleostomi</taxon>
        <taxon>Amphibia</taxon>
        <taxon>Batrachia</taxon>
        <taxon>Anura</taxon>
        <taxon>Neobatrachia</taxon>
        <taxon>Hyloidea</taxon>
        <taxon>Dendrobatidae</taxon>
        <taxon>Dendrobatinae</taxon>
        <taxon>Ranitomeya</taxon>
    </lineage>
</organism>
<evidence type="ECO:0000313" key="4">
    <source>
        <dbReference type="Proteomes" id="UP001176940"/>
    </source>
</evidence>
<accession>A0ABN9LCZ9</accession>
<dbReference type="EMBL" id="CAUEEQ010015165">
    <property type="protein sequence ID" value="CAJ0938876.1"/>
    <property type="molecule type" value="Genomic_DNA"/>
</dbReference>
<keyword evidence="1" id="KW-0963">Cytoplasm</keyword>
<feature type="region of interest" description="Disordered" evidence="2">
    <location>
        <begin position="41"/>
        <end position="71"/>
    </location>
</feature>
<dbReference type="Proteomes" id="UP001176940">
    <property type="component" value="Unassembled WGS sequence"/>
</dbReference>